<organism evidence="4 5">
    <name type="scientific">Microbacterium soli</name>
    <dbReference type="NCBI Taxonomy" id="446075"/>
    <lineage>
        <taxon>Bacteria</taxon>
        <taxon>Bacillati</taxon>
        <taxon>Actinomycetota</taxon>
        <taxon>Actinomycetes</taxon>
        <taxon>Micrococcales</taxon>
        <taxon>Microbacteriaceae</taxon>
        <taxon>Microbacterium</taxon>
    </lineage>
</organism>
<dbReference type="Gene3D" id="3.40.190.10">
    <property type="entry name" value="Periplasmic binding protein-like II"/>
    <property type="match status" value="2"/>
</dbReference>
<feature type="chain" id="PRO_5046534516" evidence="2">
    <location>
        <begin position="25"/>
        <end position="343"/>
    </location>
</feature>
<name>A0ABP7NBU2_9MICO</name>
<dbReference type="PANTHER" id="PTHR30024">
    <property type="entry name" value="ALIPHATIC SULFONATES-BINDING PROTEIN-RELATED"/>
    <property type="match status" value="1"/>
</dbReference>
<evidence type="ECO:0000313" key="5">
    <source>
        <dbReference type="Proteomes" id="UP001501591"/>
    </source>
</evidence>
<feature type="signal peptide" evidence="2">
    <location>
        <begin position="1"/>
        <end position="24"/>
    </location>
</feature>
<reference evidence="5" key="1">
    <citation type="journal article" date="2019" name="Int. J. Syst. Evol. Microbiol.">
        <title>The Global Catalogue of Microorganisms (GCM) 10K type strain sequencing project: providing services to taxonomists for standard genome sequencing and annotation.</title>
        <authorList>
            <consortium name="The Broad Institute Genomics Platform"/>
            <consortium name="The Broad Institute Genome Sequencing Center for Infectious Disease"/>
            <person name="Wu L."/>
            <person name="Ma J."/>
        </authorList>
    </citation>
    <scope>NUCLEOTIDE SEQUENCE [LARGE SCALE GENOMIC DNA]</scope>
    <source>
        <strain evidence="5">JCM 17024</strain>
    </source>
</reference>
<keyword evidence="5" id="KW-1185">Reference proteome</keyword>
<evidence type="ECO:0000259" key="3">
    <source>
        <dbReference type="SMART" id="SM00062"/>
    </source>
</evidence>
<accession>A0ABP7NBU2</accession>
<dbReference type="CDD" id="cd01008">
    <property type="entry name" value="PBP2_NrtA_SsuA_CpmA_like"/>
    <property type="match status" value="1"/>
</dbReference>
<dbReference type="RefSeq" id="WP_344819463.1">
    <property type="nucleotide sequence ID" value="NZ_BAABCP010000001.1"/>
</dbReference>
<dbReference type="SMART" id="SM00062">
    <property type="entry name" value="PBPb"/>
    <property type="match status" value="1"/>
</dbReference>
<gene>
    <name evidence="4" type="ORF">GCM10022383_20400</name>
</gene>
<sequence>MTSSLLVRAGAILGAFALALSAAACSSPSPSGSAPADDSETYETVRIGWHTGTELRFYAAQALGTFDDIGLPVEFVRFNDGPSKNLALQAGEIDVAFSGTPGFLVALQAGVDAKVIALEGASDLANKIVVNSETIGSVEDLRGKTIGVSLGTTGWLTVKAALEQVGLSLADVELKNLTTSQMVPAFTRGEVDAVSTWAPITYLLEEAGAEELITEKQAGMPDPELWFARSEWLTDHPEEATKFIEALDHGTDLLESERSQVAREIASIMAVSEPHALRILDEVPTPALADTVDYMESDELEADILFIHGELVEGEFIDATALPESAVAGRVDSSLLRSYLDAK</sequence>
<proteinExistence type="inferred from homology"/>
<dbReference type="Pfam" id="PF09084">
    <property type="entry name" value="NMT1"/>
    <property type="match status" value="1"/>
</dbReference>
<evidence type="ECO:0000256" key="1">
    <source>
        <dbReference type="ARBA" id="ARBA00010742"/>
    </source>
</evidence>
<dbReference type="InterPro" id="IPR015168">
    <property type="entry name" value="SsuA/THI5"/>
</dbReference>
<feature type="domain" description="Solute-binding protein family 3/N-terminal" evidence="3">
    <location>
        <begin position="44"/>
        <end position="261"/>
    </location>
</feature>
<dbReference type="InterPro" id="IPR001638">
    <property type="entry name" value="Solute-binding_3/MltF_N"/>
</dbReference>
<evidence type="ECO:0000256" key="2">
    <source>
        <dbReference type="SAM" id="SignalP"/>
    </source>
</evidence>
<dbReference type="Proteomes" id="UP001501591">
    <property type="component" value="Unassembled WGS sequence"/>
</dbReference>
<protein>
    <submittedName>
        <fullName evidence="4">ABC transporter substrate-binding protein</fullName>
    </submittedName>
</protein>
<comment type="caution">
    <text evidence="4">The sequence shown here is derived from an EMBL/GenBank/DDBJ whole genome shotgun (WGS) entry which is preliminary data.</text>
</comment>
<dbReference type="SUPFAM" id="SSF53850">
    <property type="entry name" value="Periplasmic binding protein-like II"/>
    <property type="match status" value="1"/>
</dbReference>
<comment type="similarity">
    <text evidence="1">Belongs to the bacterial solute-binding protein SsuA/TauA family.</text>
</comment>
<dbReference type="EMBL" id="BAABCP010000001">
    <property type="protein sequence ID" value="GAA3942479.1"/>
    <property type="molecule type" value="Genomic_DNA"/>
</dbReference>
<evidence type="ECO:0000313" key="4">
    <source>
        <dbReference type="EMBL" id="GAA3942479.1"/>
    </source>
</evidence>
<keyword evidence="2" id="KW-0732">Signal</keyword>